<dbReference type="PANTHER" id="PTHR24359:SF1">
    <property type="entry name" value="INHIBITOR OF NUCLEAR FACTOR KAPPA-B KINASE EPSILON SUBUNIT HOMOLOG 1-RELATED"/>
    <property type="match status" value="1"/>
</dbReference>
<dbReference type="PROSITE" id="PS00108">
    <property type="entry name" value="PROTEIN_KINASE_ST"/>
    <property type="match status" value="1"/>
</dbReference>
<evidence type="ECO:0000256" key="2">
    <source>
        <dbReference type="ARBA" id="ARBA00022840"/>
    </source>
</evidence>
<evidence type="ECO:0000259" key="3">
    <source>
        <dbReference type="PROSITE" id="PS50011"/>
    </source>
</evidence>
<dbReference type="InterPro" id="IPR000719">
    <property type="entry name" value="Prot_kinase_dom"/>
</dbReference>
<protein>
    <submittedName>
        <fullName evidence="4">Serine/threonine-protein kinase SBK1</fullName>
    </submittedName>
</protein>
<keyword evidence="2" id="KW-0067">ATP-binding</keyword>
<dbReference type="FunFam" id="1.10.510.10:FF:000571">
    <property type="entry name" value="Maternal embryonic leucine zipper kinase"/>
    <property type="match status" value="1"/>
</dbReference>
<gene>
    <name evidence="4" type="ORF">GBAR_LOCUS29542</name>
</gene>
<organism evidence="4 5">
    <name type="scientific">Geodia barretti</name>
    <name type="common">Barrett's horny sponge</name>
    <dbReference type="NCBI Taxonomy" id="519541"/>
    <lineage>
        <taxon>Eukaryota</taxon>
        <taxon>Metazoa</taxon>
        <taxon>Porifera</taxon>
        <taxon>Demospongiae</taxon>
        <taxon>Heteroscleromorpha</taxon>
        <taxon>Tetractinellida</taxon>
        <taxon>Astrophorina</taxon>
        <taxon>Geodiidae</taxon>
        <taxon>Geodia</taxon>
    </lineage>
</organism>
<sequence>MASYQTSLDERYTFIKPAGKGTYGTTWMAEDKTTGRKVAIKAISKETTTRSCFKKELKYGKHLSKHPHIITTHDTAYETKTSYVMVQDFARGGDLFDAIEPEVGLCENKARTYVYQIARGLEFMHSKNLVHRDIKPENIVLADEKGATVQIIDFGMTLRTGVHVSRVCGSIPYTPPEICNASDDTGFSVDPSCDVWSLGVLLFCMLTGSFPWEQATLSDPNYYEFVQWQRGVSPKPPRMWQNFSPRLLQLFNKMLAMDAQERCEVTEVYKYINDPWFVNYTIPLSDSHREVDFFHHHHHHHHNQYSVYDSFTVGGGCGDIITASTHMQLTPVTAF</sequence>
<dbReference type="Gene3D" id="1.10.510.10">
    <property type="entry name" value="Transferase(Phosphotransferase) domain 1"/>
    <property type="match status" value="1"/>
</dbReference>
<evidence type="ECO:0000313" key="5">
    <source>
        <dbReference type="Proteomes" id="UP001174909"/>
    </source>
</evidence>
<dbReference type="InterPro" id="IPR011009">
    <property type="entry name" value="Kinase-like_dom_sf"/>
</dbReference>
<comment type="caution">
    <text evidence="4">The sequence shown here is derived from an EMBL/GenBank/DDBJ whole genome shotgun (WGS) entry which is preliminary data.</text>
</comment>
<keyword evidence="4" id="KW-0808">Transferase</keyword>
<dbReference type="PROSITE" id="PS50011">
    <property type="entry name" value="PROTEIN_KINASE_DOM"/>
    <property type="match status" value="1"/>
</dbReference>
<keyword evidence="4" id="KW-0418">Kinase</keyword>
<dbReference type="Proteomes" id="UP001174909">
    <property type="component" value="Unassembled WGS sequence"/>
</dbReference>
<dbReference type="SUPFAM" id="SSF56112">
    <property type="entry name" value="Protein kinase-like (PK-like)"/>
    <property type="match status" value="1"/>
</dbReference>
<dbReference type="Pfam" id="PF00069">
    <property type="entry name" value="Pkinase"/>
    <property type="match status" value="1"/>
</dbReference>
<dbReference type="AlphaFoldDB" id="A0AA35TU87"/>
<reference evidence="4" key="1">
    <citation type="submission" date="2023-03" db="EMBL/GenBank/DDBJ databases">
        <authorList>
            <person name="Steffen K."/>
            <person name="Cardenas P."/>
        </authorList>
    </citation>
    <scope>NUCLEOTIDE SEQUENCE</scope>
</reference>
<accession>A0AA35TU87</accession>
<keyword evidence="1" id="KW-0547">Nucleotide-binding</keyword>
<dbReference type="InterPro" id="IPR008271">
    <property type="entry name" value="Ser/Thr_kinase_AS"/>
</dbReference>
<name>A0AA35TU87_GEOBA</name>
<dbReference type="EMBL" id="CASHTH010004137">
    <property type="protein sequence ID" value="CAI8054047.1"/>
    <property type="molecule type" value="Genomic_DNA"/>
</dbReference>
<feature type="domain" description="Protein kinase" evidence="3">
    <location>
        <begin position="12"/>
        <end position="277"/>
    </location>
</feature>
<dbReference type="PANTHER" id="PTHR24359">
    <property type="entry name" value="SERINE/THREONINE-PROTEIN KINASE SBK1"/>
    <property type="match status" value="1"/>
</dbReference>
<keyword evidence="5" id="KW-1185">Reference proteome</keyword>
<proteinExistence type="predicted"/>
<dbReference type="SMART" id="SM00220">
    <property type="entry name" value="S_TKc"/>
    <property type="match status" value="1"/>
</dbReference>
<dbReference type="GO" id="GO:0004674">
    <property type="term" value="F:protein serine/threonine kinase activity"/>
    <property type="evidence" value="ECO:0007669"/>
    <property type="project" value="TreeGrafter"/>
</dbReference>
<evidence type="ECO:0000313" key="4">
    <source>
        <dbReference type="EMBL" id="CAI8054047.1"/>
    </source>
</evidence>
<dbReference type="GO" id="GO:0005524">
    <property type="term" value="F:ATP binding"/>
    <property type="evidence" value="ECO:0007669"/>
    <property type="project" value="UniProtKB-KW"/>
</dbReference>
<evidence type="ECO:0000256" key="1">
    <source>
        <dbReference type="ARBA" id="ARBA00022741"/>
    </source>
</evidence>